<dbReference type="EMBL" id="UINC01007029">
    <property type="protein sequence ID" value="SVA31018.1"/>
    <property type="molecule type" value="Genomic_DNA"/>
</dbReference>
<dbReference type="AlphaFoldDB" id="A0A381UTR3"/>
<gene>
    <name evidence="10" type="ORF">METZ01_LOCUS83872</name>
</gene>
<evidence type="ECO:0000259" key="9">
    <source>
        <dbReference type="Pfam" id="PF00218"/>
    </source>
</evidence>
<dbReference type="PANTHER" id="PTHR22854">
    <property type="entry name" value="TRYPTOPHAN BIOSYNTHESIS PROTEIN"/>
    <property type="match status" value="1"/>
</dbReference>
<dbReference type="InterPro" id="IPR013798">
    <property type="entry name" value="Indole-3-glycerol_P_synth_dom"/>
</dbReference>
<dbReference type="NCBIfam" id="NF001377">
    <property type="entry name" value="PRK00278.2-4"/>
    <property type="match status" value="1"/>
</dbReference>
<evidence type="ECO:0000256" key="4">
    <source>
        <dbReference type="ARBA" id="ARBA00022605"/>
    </source>
</evidence>
<evidence type="ECO:0000256" key="3">
    <source>
        <dbReference type="ARBA" id="ARBA00012362"/>
    </source>
</evidence>
<evidence type="ECO:0000256" key="5">
    <source>
        <dbReference type="ARBA" id="ARBA00022793"/>
    </source>
</evidence>
<dbReference type="UniPathway" id="UPA00035">
    <property type="reaction ID" value="UER00043"/>
</dbReference>
<evidence type="ECO:0000256" key="8">
    <source>
        <dbReference type="ARBA" id="ARBA00023239"/>
    </source>
</evidence>
<dbReference type="GO" id="GO:0004640">
    <property type="term" value="F:phosphoribosylanthranilate isomerase activity"/>
    <property type="evidence" value="ECO:0007669"/>
    <property type="project" value="TreeGrafter"/>
</dbReference>
<dbReference type="Pfam" id="PF00218">
    <property type="entry name" value="IGPS"/>
    <property type="match status" value="1"/>
</dbReference>
<organism evidence="10">
    <name type="scientific">marine metagenome</name>
    <dbReference type="NCBI Taxonomy" id="408172"/>
    <lineage>
        <taxon>unclassified sequences</taxon>
        <taxon>metagenomes</taxon>
        <taxon>ecological metagenomes</taxon>
    </lineage>
</organism>
<dbReference type="GO" id="GO:0000162">
    <property type="term" value="P:L-tryptophan biosynthetic process"/>
    <property type="evidence" value="ECO:0007669"/>
    <property type="project" value="UniProtKB-UniPathway"/>
</dbReference>
<dbReference type="GO" id="GO:0004425">
    <property type="term" value="F:indole-3-glycerol-phosphate synthase activity"/>
    <property type="evidence" value="ECO:0007669"/>
    <property type="project" value="UniProtKB-EC"/>
</dbReference>
<dbReference type="FunFam" id="3.20.20.70:FF:000024">
    <property type="entry name" value="Indole-3-glycerol phosphate synthase"/>
    <property type="match status" value="1"/>
</dbReference>
<proteinExistence type="inferred from homology"/>
<comment type="pathway">
    <text evidence="2">Amino-acid biosynthesis; L-tryptophan biosynthesis; L-tryptophan from chorismate: step 4/5.</text>
</comment>
<dbReference type="InterPro" id="IPR045186">
    <property type="entry name" value="Indole-3-glycerol_P_synth"/>
</dbReference>
<keyword evidence="5" id="KW-0210">Decarboxylase</keyword>
<protein>
    <recommendedName>
        <fullName evidence="3">indole-3-glycerol-phosphate synthase</fullName>
        <ecNumber evidence="3">4.1.1.48</ecNumber>
    </recommendedName>
</protein>
<keyword evidence="8" id="KW-0456">Lyase</keyword>
<dbReference type="Gene3D" id="3.20.20.70">
    <property type="entry name" value="Aldolase class I"/>
    <property type="match status" value="1"/>
</dbReference>
<evidence type="ECO:0000256" key="7">
    <source>
        <dbReference type="ARBA" id="ARBA00023141"/>
    </source>
</evidence>
<accession>A0A381UTR3</accession>
<keyword evidence="6" id="KW-0822">Tryptophan biosynthesis</keyword>
<dbReference type="EC" id="4.1.1.48" evidence="3"/>
<comment type="catalytic activity">
    <reaction evidence="1">
        <text>1-(2-carboxyphenylamino)-1-deoxy-D-ribulose 5-phosphate + H(+) = (1S,2R)-1-C-(indol-3-yl)glycerol 3-phosphate + CO2 + H2O</text>
        <dbReference type="Rhea" id="RHEA:23476"/>
        <dbReference type="ChEBI" id="CHEBI:15377"/>
        <dbReference type="ChEBI" id="CHEBI:15378"/>
        <dbReference type="ChEBI" id="CHEBI:16526"/>
        <dbReference type="ChEBI" id="CHEBI:58613"/>
        <dbReference type="ChEBI" id="CHEBI:58866"/>
        <dbReference type="EC" id="4.1.1.48"/>
    </reaction>
</comment>
<keyword evidence="4" id="KW-0028">Amino-acid biosynthesis</keyword>
<reference evidence="10" key="1">
    <citation type="submission" date="2018-05" db="EMBL/GenBank/DDBJ databases">
        <authorList>
            <person name="Lanie J.A."/>
            <person name="Ng W.-L."/>
            <person name="Kazmierczak K.M."/>
            <person name="Andrzejewski T.M."/>
            <person name="Davidsen T.M."/>
            <person name="Wayne K.J."/>
            <person name="Tettelin H."/>
            <person name="Glass J.I."/>
            <person name="Rusch D."/>
            <person name="Podicherti R."/>
            <person name="Tsui H.-C.T."/>
            <person name="Winkler M.E."/>
        </authorList>
    </citation>
    <scope>NUCLEOTIDE SEQUENCE</scope>
</reference>
<keyword evidence="7" id="KW-0057">Aromatic amino acid biosynthesis</keyword>
<evidence type="ECO:0000313" key="10">
    <source>
        <dbReference type="EMBL" id="SVA31018.1"/>
    </source>
</evidence>
<dbReference type="HAMAP" id="MF_00134_B">
    <property type="entry name" value="IGPS_B"/>
    <property type="match status" value="1"/>
</dbReference>
<feature type="domain" description="Indole-3-glycerol phosphate synthase" evidence="9">
    <location>
        <begin position="5"/>
        <end position="259"/>
    </location>
</feature>
<sequence>MPDILDKIFCDKKIELDTVKRKLALPDVKMRIANNNYEIRDIRMLLESTTRSSIFAEIKPRTPFKGELLKNFDPVDLAKTYADNGASALSILTESSYFGGSLSTLEKARVCVDIPLLRKDFIFDEYQVYEARAFGADLFLLIATWLDKNQLADLLALGKELGLSALVETHNENDMEKAFEAGASILGINNRDLTSGKTDLNIARRLIPMALQVPENLLVCESGIHSRSEIEEFENLGAHAFLIGESLMIAENIGDKLREFTGDRKISTTN</sequence>
<evidence type="ECO:0000256" key="1">
    <source>
        <dbReference type="ARBA" id="ARBA00001633"/>
    </source>
</evidence>
<dbReference type="CDD" id="cd00331">
    <property type="entry name" value="IGPS"/>
    <property type="match status" value="1"/>
</dbReference>
<evidence type="ECO:0000256" key="6">
    <source>
        <dbReference type="ARBA" id="ARBA00022822"/>
    </source>
</evidence>
<dbReference type="SUPFAM" id="SSF51366">
    <property type="entry name" value="Ribulose-phoshate binding barrel"/>
    <property type="match status" value="1"/>
</dbReference>
<dbReference type="InterPro" id="IPR011060">
    <property type="entry name" value="RibuloseP-bd_barrel"/>
</dbReference>
<dbReference type="PANTHER" id="PTHR22854:SF2">
    <property type="entry name" value="INDOLE-3-GLYCEROL-PHOSPHATE SYNTHASE"/>
    <property type="match status" value="1"/>
</dbReference>
<name>A0A381UTR3_9ZZZZ</name>
<evidence type="ECO:0000256" key="2">
    <source>
        <dbReference type="ARBA" id="ARBA00004696"/>
    </source>
</evidence>
<dbReference type="InterPro" id="IPR013785">
    <property type="entry name" value="Aldolase_TIM"/>
</dbReference>